<sequence>MCFVLVLILIGMFNCTYAQNMKKLTPEEERVIVNKGTEAPYTGKYYNFNEDGTYTCKRCGTPLYRSHDKFDSGCGWPSFDDEIKGAVKRVPDADGRRTEIICAKCGAHLGHVFTGEGFTSKNTRHCVNSISLEFTPLEKINIEKKTETAIFAGGCFWGVEHLMEQIPGVISIESGYIGGTMPNPTYKDVCTKNTGHAEAVRIVFDPSKVSYETLAKRFFEIHDPEQANGQGPDIGNQYRSEIFYTTPAQKETALKLIDILNKKGYHVVTKVTPASEFWKAEEYHQGYYDKNGKEPYCHRYTKRF</sequence>
<dbReference type="RefSeq" id="WP_255026573.1">
    <property type="nucleotide sequence ID" value="NZ_JANDHW010000004.1"/>
</dbReference>
<feature type="chain" id="PRO_5047293432" description="Peptide methionine sulfoxide reductase MsrA" evidence="8">
    <location>
        <begin position="19"/>
        <end position="304"/>
    </location>
</feature>
<evidence type="ECO:0000313" key="10">
    <source>
        <dbReference type="EMBL" id="MCP9611454.1"/>
    </source>
</evidence>
<gene>
    <name evidence="7" type="primary">msrA</name>
    <name evidence="10" type="ORF">NMU02_05050</name>
</gene>
<comment type="caution">
    <text evidence="10">The sequence shown here is derived from an EMBL/GenBank/DDBJ whole genome shotgun (WGS) entry which is preliminary data.</text>
</comment>
<protein>
    <recommendedName>
        <fullName evidence="7">Peptide methionine sulfoxide reductase MsrA</fullName>
        <shortName evidence="7">Protein-methionine-S-oxide reductase</shortName>
        <ecNumber evidence="7">1.8.4.11</ecNumber>
    </recommendedName>
    <alternativeName>
        <fullName evidence="7">Peptide-methionine (S)-S-oxide reductase</fullName>
        <shortName evidence="7">Peptide Met(O) reductase</shortName>
    </alternativeName>
</protein>
<dbReference type="PANTHER" id="PTHR43774:SF1">
    <property type="entry name" value="PEPTIDE METHIONINE SULFOXIDE REDUCTASE MSRA 2"/>
    <property type="match status" value="1"/>
</dbReference>
<evidence type="ECO:0000313" key="11">
    <source>
        <dbReference type="Proteomes" id="UP001205603"/>
    </source>
</evidence>
<dbReference type="PROSITE" id="PS51790">
    <property type="entry name" value="MSRB"/>
    <property type="match status" value="1"/>
</dbReference>
<dbReference type="Gene3D" id="3.30.1060.10">
    <property type="entry name" value="Peptide methionine sulphoxide reductase MsrA"/>
    <property type="match status" value="1"/>
</dbReference>
<evidence type="ECO:0000256" key="2">
    <source>
        <dbReference type="ARBA" id="ARBA00023268"/>
    </source>
</evidence>
<evidence type="ECO:0000256" key="7">
    <source>
        <dbReference type="HAMAP-Rule" id="MF_01401"/>
    </source>
</evidence>
<organism evidence="10 11">
    <name type="scientific">Coprobacter tertius</name>
    <dbReference type="NCBI Taxonomy" id="2944915"/>
    <lineage>
        <taxon>Bacteria</taxon>
        <taxon>Pseudomonadati</taxon>
        <taxon>Bacteroidota</taxon>
        <taxon>Bacteroidia</taxon>
        <taxon>Bacteroidales</taxon>
        <taxon>Barnesiellaceae</taxon>
        <taxon>Coprobacter</taxon>
    </lineage>
</organism>
<evidence type="ECO:0000256" key="6">
    <source>
        <dbReference type="ARBA" id="ARBA00048782"/>
    </source>
</evidence>
<evidence type="ECO:0000259" key="9">
    <source>
        <dbReference type="PROSITE" id="PS51790"/>
    </source>
</evidence>
<comment type="function">
    <text evidence="3 7">Has an important function as a repair enzyme for proteins that have been inactivated by oxidation. Catalyzes the reversible oxidation-reduction of methionine sulfoxide in proteins to methionine.</text>
</comment>
<feature type="domain" description="MsrB" evidence="9">
    <location>
        <begin position="17"/>
        <end position="137"/>
    </location>
</feature>
<dbReference type="InterPro" id="IPR036509">
    <property type="entry name" value="Met_Sox_Rdtase_MsrA_sf"/>
</dbReference>
<evidence type="ECO:0000256" key="3">
    <source>
        <dbReference type="ARBA" id="ARBA00024679"/>
    </source>
</evidence>
<dbReference type="EC" id="1.8.4.11" evidence="7"/>
<dbReference type="GO" id="GO:0008113">
    <property type="term" value="F:peptide-methionine (S)-S-oxide reductase activity"/>
    <property type="evidence" value="ECO:0007669"/>
    <property type="project" value="UniProtKB-EC"/>
</dbReference>
<dbReference type="Pfam" id="PF01641">
    <property type="entry name" value="SelR"/>
    <property type="match status" value="1"/>
</dbReference>
<keyword evidence="1 7" id="KW-0560">Oxidoreductase</keyword>
<dbReference type="SUPFAM" id="SSF55068">
    <property type="entry name" value="Peptide methionine sulfoxide reductase"/>
    <property type="match status" value="1"/>
</dbReference>
<accession>A0ABT1MHC6</accession>
<dbReference type="PANTHER" id="PTHR43774">
    <property type="entry name" value="PEPTIDE METHIONINE SULFOXIDE REDUCTASE"/>
    <property type="match status" value="1"/>
</dbReference>
<feature type="active site" evidence="7">
    <location>
        <position position="155"/>
    </location>
</feature>
<proteinExistence type="inferred from homology"/>
<evidence type="ECO:0000256" key="4">
    <source>
        <dbReference type="ARBA" id="ARBA00047806"/>
    </source>
</evidence>
<dbReference type="EMBL" id="JANDHW010000004">
    <property type="protein sequence ID" value="MCP9611454.1"/>
    <property type="molecule type" value="Genomic_DNA"/>
</dbReference>
<dbReference type="NCBIfam" id="TIGR00357">
    <property type="entry name" value="peptide-methionine (R)-S-oxide reductase MsrB"/>
    <property type="match status" value="1"/>
</dbReference>
<name>A0ABT1MHC6_9BACT</name>
<dbReference type="InterPro" id="IPR002579">
    <property type="entry name" value="Met_Sox_Rdtase_MsrB_dom"/>
</dbReference>
<keyword evidence="11" id="KW-1185">Reference proteome</keyword>
<dbReference type="NCBIfam" id="NF004036">
    <property type="entry name" value="PRK05508.1"/>
    <property type="match status" value="1"/>
</dbReference>
<feature type="signal peptide" evidence="8">
    <location>
        <begin position="1"/>
        <end position="18"/>
    </location>
</feature>
<evidence type="ECO:0000256" key="5">
    <source>
        <dbReference type="ARBA" id="ARBA00048488"/>
    </source>
</evidence>
<keyword evidence="2" id="KW-0511">Multifunctional enzyme</keyword>
<dbReference type="Pfam" id="PF01625">
    <property type="entry name" value="PMSR"/>
    <property type="match status" value="1"/>
</dbReference>
<dbReference type="SUPFAM" id="SSF51316">
    <property type="entry name" value="Mss4-like"/>
    <property type="match status" value="1"/>
</dbReference>
<dbReference type="NCBIfam" id="TIGR00401">
    <property type="entry name" value="msrA"/>
    <property type="match status" value="1"/>
</dbReference>
<keyword evidence="8" id="KW-0732">Signal</keyword>
<dbReference type="HAMAP" id="MF_01401">
    <property type="entry name" value="MsrA"/>
    <property type="match status" value="1"/>
</dbReference>
<comment type="catalytic activity">
    <reaction evidence="4 7">
        <text>L-methionyl-[protein] + [thioredoxin]-disulfide + H2O = L-methionyl-(S)-S-oxide-[protein] + [thioredoxin]-dithiol</text>
        <dbReference type="Rhea" id="RHEA:14217"/>
        <dbReference type="Rhea" id="RHEA-COMP:10698"/>
        <dbReference type="Rhea" id="RHEA-COMP:10700"/>
        <dbReference type="Rhea" id="RHEA-COMP:12313"/>
        <dbReference type="Rhea" id="RHEA-COMP:12315"/>
        <dbReference type="ChEBI" id="CHEBI:15377"/>
        <dbReference type="ChEBI" id="CHEBI:16044"/>
        <dbReference type="ChEBI" id="CHEBI:29950"/>
        <dbReference type="ChEBI" id="CHEBI:44120"/>
        <dbReference type="ChEBI" id="CHEBI:50058"/>
        <dbReference type="EC" id="1.8.4.11"/>
    </reaction>
</comment>
<reference evidence="10 11" key="1">
    <citation type="submission" date="2022-07" db="EMBL/GenBank/DDBJ databases">
        <title>Fecal culturing of patients with breast cancer.</title>
        <authorList>
            <person name="Teng N.M.Y."/>
            <person name="Kiu R."/>
            <person name="Evans R."/>
            <person name="Baker D.J."/>
            <person name="Zenner C."/>
            <person name="Robinson S.D."/>
            <person name="Hall L.J."/>
        </authorList>
    </citation>
    <scope>NUCLEOTIDE SEQUENCE [LARGE SCALE GENOMIC DNA]</scope>
    <source>
        <strain evidence="10 11">LH1063</strain>
    </source>
</reference>
<dbReference type="NCBIfam" id="NF004042">
    <property type="entry name" value="PRK05550.1"/>
    <property type="match status" value="1"/>
</dbReference>
<dbReference type="Proteomes" id="UP001205603">
    <property type="component" value="Unassembled WGS sequence"/>
</dbReference>
<dbReference type="GO" id="GO:0033743">
    <property type="term" value="F:peptide-methionine (R)-S-oxide reductase activity"/>
    <property type="evidence" value="ECO:0007669"/>
    <property type="project" value="UniProtKB-EC"/>
</dbReference>
<comment type="similarity">
    <text evidence="7">Belongs to the MsrA Met sulfoxide reductase family.</text>
</comment>
<comment type="catalytic activity">
    <reaction evidence="6 7">
        <text>[thioredoxin]-disulfide + L-methionine + H2O = L-methionine (S)-S-oxide + [thioredoxin]-dithiol</text>
        <dbReference type="Rhea" id="RHEA:19993"/>
        <dbReference type="Rhea" id="RHEA-COMP:10698"/>
        <dbReference type="Rhea" id="RHEA-COMP:10700"/>
        <dbReference type="ChEBI" id="CHEBI:15377"/>
        <dbReference type="ChEBI" id="CHEBI:29950"/>
        <dbReference type="ChEBI" id="CHEBI:50058"/>
        <dbReference type="ChEBI" id="CHEBI:57844"/>
        <dbReference type="ChEBI" id="CHEBI:58772"/>
        <dbReference type="EC" id="1.8.4.11"/>
    </reaction>
</comment>
<dbReference type="Gene3D" id="2.170.150.20">
    <property type="entry name" value="Peptide methionine sulfoxide reductase"/>
    <property type="match status" value="1"/>
</dbReference>
<comment type="catalytic activity">
    <reaction evidence="5">
        <text>L-methionyl-[protein] + [thioredoxin]-disulfide + H2O = L-methionyl-(R)-S-oxide-[protein] + [thioredoxin]-dithiol</text>
        <dbReference type="Rhea" id="RHEA:24164"/>
        <dbReference type="Rhea" id="RHEA-COMP:10698"/>
        <dbReference type="Rhea" id="RHEA-COMP:10700"/>
        <dbReference type="Rhea" id="RHEA-COMP:12313"/>
        <dbReference type="Rhea" id="RHEA-COMP:12314"/>
        <dbReference type="ChEBI" id="CHEBI:15377"/>
        <dbReference type="ChEBI" id="CHEBI:16044"/>
        <dbReference type="ChEBI" id="CHEBI:29950"/>
        <dbReference type="ChEBI" id="CHEBI:45764"/>
        <dbReference type="ChEBI" id="CHEBI:50058"/>
        <dbReference type="EC" id="1.8.4.12"/>
    </reaction>
</comment>
<dbReference type="InterPro" id="IPR011057">
    <property type="entry name" value="Mss4-like_sf"/>
</dbReference>
<dbReference type="InterPro" id="IPR002569">
    <property type="entry name" value="Met_Sox_Rdtase_MsrA_dom"/>
</dbReference>
<evidence type="ECO:0000256" key="8">
    <source>
        <dbReference type="SAM" id="SignalP"/>
    </source>
</evidence>
<evidence type="ECO:0000256" key="1">
    <source>
        <dbReference type="ARBA" id="ARBA00023002"/>
    </source>
</evidence>